<dbReference type="Pfam" id="PF00825">
    <property type="entry name" value="Ribonuclease_P"/>
    <property type="match status" value="1"/>
</dbReference>
<evidence type="ECO:0000256" key="1">
    <source>
        <dbReference type="ARBA" id="ARBA00002663"/>
    </source>
</evidence>
<keyword evidence="3 7" id="KW-0540">Nuclease</keyword>
<comment type="function">
    <text evidence="1 7">RNaseP catalyzes the removal of the 5'-leader sequence from pre-tRNA to produce the mature 5'-terminus. It can also cleave other RNA substrates such as 4.5S RNA. The protein component plays an auxiliary but essential role in vivo by binding to the 5'-leader sequence and broadening the substrate specificity of the ribozyme.</text>
</comment>
<evidence type="ECO:0000313" key="10">
    <source>
        <dbReference type="Proteomes" id="UP000753196"/>
    </source>
</evidence>
<comment type="subunit">
    <text evidence="7">Consists of a catalytic RNA component (M1 or rnpB) and a protein subunit.</text>
</comment>
<dbReference type="InterPro" id="IPR000100">
    <property type="entry name" value="RNase_P"/>
</dbReference>
<dbReference type="NCBIfam" id="TIGR00188">
    <property type="entry name" value="rnpA"/>
    <property type="match status" value="1"/>
</dbReference>
<dbReference type="EC" id="3.1.26.5" evidence="7 8"/>
<comment type="caution">
    <text evidence="9">The sequence shown here is derived from an EMBL/GenBank/DDBJ whole genome shotgun (WGS) entry which is preliminary data.</text>
</comment>
<dbReference type="InterPro" id="IPR020568">
    <property type="entry name" value="Ribosomal_Su5_D2-typ_SF"/>
</dbReference>
<sequence length="110" mass="12687">MKPIHRLRSSSDFAHLFARGRRMESPLFRAVATPNRLTRLRLACVVSRGVDKRAVVRNRLRRRTRQWVVRNGDALKLPFDVAIVFKAGAGCAPRNALYEELEGMFRRLGR</sequence>
<evidence type="ECO:0000313" key="9">
    <source>
        <dbReference type="EMBL" id="MBI3631217.1"/>
    </source>
</evidence>
<name>A0A932QYM7_9BACT</name>
<dbReference type="InterPro" id="IPR020539">
    <property type="entry name" value="RNase_P_CS"/>
</dbReference>
<evidence type="ECO:0000256" key="7">
    <source>
        <dbReference type="HAMAP-Rule" id="MF_00227"/>
    </source>
</evidence>
<keyword evidence="4 7" id="KW-0255">Endonuclease</keyword>
<dbReference type="PROSITE" id="PS00648">
    <property type="entry name" value="RIBONUCLEASE_P"/>
    <property type="match status" value="1"/>
</dbReference>
<dbReference type="AlphaFoldDB" id="A0A932QYM7"/>
<evidence type="ECO:0000256" key="2">
    <source>
        <dbReference type="ARBA" id="ARBA00022694"/>
    </source>
</evidence>
<evidence type="ECO:0000256" key="4">
    <source>
        <dbReference type="ARBA" id="ARBA00022759"/>
    </source>
</evidence>
<comment type="catalytic activity">
    <reaction evidence="7">
        <text>Endonucleolytic cleavage of RNA, removing 5'-extranucleotides from tRNA precursor.</text>
        <dbReference type="EC" id="3.1.26.5"/>
    </reaction>
</comment>
<dbReference type="GO" id="GO:0001682">
    <property type="term" value="P:tRNA 5'-leader removal"/>
    <property type="evidence" value="ECO:0007669"/>
    <property type="project" value="UniProtKB-UniRule"/>
</dbReference>
<evidence type="ECO:0000256" key="5">
    <source>
        <dbReference type="ARBA" id="ARBA00022801"/>
    </source>
</evidence>
<keyword evidence="2 7" id="KW-0819">tRNA processing</keyword>
<gene>
    <name evidence="7 9" type="primary">rnpA</name>
    <name evidence="9" type="ORF">HY221_02670</name>
</gene>
<dbReference type="HAMAP" id="MF_00227">
    <property type="entry name" value="RNase_P"/>
    <property type="match status" value="1"/>
</dbReference>
<evidence type="ECO:0000256" key="6">
    <source>
        <dbReference type="ARBA" id="ARBA00022884"/>
    </source>
</evidence>
<dbReference type="Proteomes" id="UP000753196">
    <property type="component" value="Unassembled WGS sequence"/>
</dbReference>
<keyword evidence="5 7" id="KW-0378">Hydrolase</keyword>
<dbReference type="SUPFAM" id="SSF54211">
    <property type="entry name" value="Ribosomal protein S5 domain 2-like"/>
    <property type="match status" value="1"/>
</dbReference>
<dbReference type="EMBL" id="JACQCR010000062">
    <property type="protein sequence ID" value="MBI3631217.1"/>
    <property type="molecule type" value="Genomic_DNA"/>
</dbReference>
<dbReference type="GO" id="GO:0000049">
    <property type="term" value="F:tRNA binding"/>
    <property type="evidence" value="ECO:0007669"/>
    <property type="project" value="UniProtKB-UniRule"/>
</dbReference>
<dbReference type="PANTHER" id="PTHR33992">
    <property type="entry name" value="RIBONUCLEASE P PROTEIN COMPONENT"/>
    <property type="match status" value="1"/>
</dbReference>
<proteinExistence type="inferred from homology"/>
<accession>A0A932QYM7</accession>
<dbReference type="InterPro" id="IPR014721">
    <property type="entry name" value="Ribsml_uS5_D2-typ_fold_subgr"/>
</dbReference>
<dbReference type="GO" id="GO:0042781">
    <property type="term" value="F:3'-tRNA processing endoribonuclease activity"/>
    <property type="evidence" value="ECO:0007669"/>
    <property type="project" value="TreeGrafter"/>
</dbReference>
<organism evidence="9 10">
    <name type="scientific">Candidatus Sungiibacteriota bacterium</name>
    <dbReference type="NCBI Taxonomy" id="2750080"/>
    <lineage>
        <taxon>Bacteria</taxon>
        <taxon>Candidatus Sungiibacteriota</taxon>
    </lineage>
</organism>
<evidence type="ECO:0000256" key="8">
    <source>
        <dbReference type="NCBIfam" id="TIGR00188"/>
    </source>
</evidence>
<dbReference type="PANTHER" id="PTHR33992:SF1">
    <property type="entry name" value="RIBONUCLEASE P PROTEIN COMPONENT"/>
    <property type="match status" value="1"/>
</dbReference>
<comment type="similarity">
    <text evidence="7">Belongs to the RnpA family.</text>
</comment>
<dbReference type="GO" id="GO:0030677">
    <property type="term" value="C:ribonuclease P complex"/>
    <property type="evidence" value="ECO:0007669"/>
    <property type="project" value="TreeGrafter"/>
</dbReference>
<evidence type="ECO:0000256" key="3">
    <source>
        <dbReference type="ARBA" id="ARBA00022722"/>
    </source>
</evidence>
<keyword evidence="6 7" id="KW-0694">RNA-binding</keyword>
<dbReference type="GO" id="GO:0004526">
    <property type="term" value="F:ribonuclease P activity"/>
    <property type="evidence" value="ECO:0007669"/>
    <property type="project" value="UniProtKB-UniRule"/>
</dbReference>
<protein>
    <recommendedName>
        <fullName evidence="7 8">Ribonuclease P protein component</fullName>
        <shortName evidence="7">RNase P protein</shortName>
        <shortName evidence="7">RNaseP protein</shortName>
        <ecNumber evidence="7 8">3.1.26.5</ecNumber>
    </recommendedName>
    <alternativeName>
        <fullName evidence="7">Protein C5</fullName>
    </alternativeName>
</protein>
<dbReference type="Gene3D" id="3.30.230.10">
    <property type="match status" value="1"/>
</dbReference>
<reference evidence="9" key="1">
    <citation type="submission" date="2020-07" db="EMBL/GenBank/DDBJ databases">
        <title>Huge and variable diversity of episymbiotic CPR bacteria and DPANN archaea in groundwater ecosystems.</title>
        <authorList>
            <person name="He C.Y."/>
            <person name="Keren R."/>
            <person name="Whittaker M."/>
            <person name="Farag I.F."/>
            <person name="Doudna J."/>
            <person name="Cate J.H.D."/>
            <person name="Banfield J.F."/>
        </authorList>
    </citation>
    <scope>NUCLEOTIDE SEQUENCE</scope>
    <source>
        <strain evidence="9">NC_groundwater_973_Pr1_S-0.2um_54_13</strain>
    </source>
</reference>